<dbReference type="GO" id="GO:0009279">
    <property type="term" value="C:cell outer membrane"/>
    <property type="evidence" value="ECO:0007669"/>
    <property type="project" value="UniProtKB-SubCell"/>
</dbReference>
<evidence type="ECO:0000259" key="13">
    <source>
        <dbReference type="SMART" id="SM00965"/>
    </source>
</evidence>
<evidence type="ECO:0000256" key="2">
    <source>
        <dbReference type="ARBA" id="ARBA00022448"/>
    </source>
</evidence>
<dbReference type="InterPro" id="IPR010104">
    <property type="entry name" value="TonB_rcpt_bac"/>
</dbReference>
<dbReference type="SUPFAM" id="SSF56935">
    <property type="entry name" value="Porins"/>
    <property type="match status" value="1"/>
</dbReference>
<keyword evidence="8 10" id="KW-0472">Membrane</keyword>
<organism evidence="14 15">
    <name type="scientific">Sphingomonas melonis</name>
    <dbReference type="NCBI Taxonomy" id="152682"/>
    <lineage>
        <taxon>Bacteria</taxon>
        <taxon>Pseudomonadati</taxon>
        <taxon>Pseudomonadota</taxon>
        <taxon>Alphaproteobacteria</taxon>
        <taxon>Sphingomonadales</taxon>
        <taxon>Sphingomonadaceae</taxon>
        <taxon>Sphingomonas</taxon>
    </lineage>
</organism>
<proteinExistence type="inferred from homology"/>
<dbReference type="AlphaFoldDB" id="A0A7Y9FPQ8"/>
<evidence type="ECO:0000256" key="10">
    <source>
        <dbReference type="PROSITE-ProRule" id="PRU01360"/>
    </source>
</evidence>
<dbReference type="SMART" id="SM00965">
    <property type="entry name" value="STN"/>
    <property type="match status" value="1"/>
</dbReference>
<dbReference type="InterPro" id="IPR012910">
    <property type="entry name" value="Plug_dom"/>
</dbReference>
<keyword evidence="3 10" id="KW-1134">Transmembrane beta strand</keyword>
<gene>
    <name evidence="14" type="ORF">HD841_002855</name>
</gene>
<evidence type="ECO:0000256" key="6">
    <source>
        <dbReference type="ARBA" id="ARBA00023004"/>
    </source>
</evidence>
<comment type="caution">
    <text evidence="14">The sequence shown here is derived from an EMBL/GenBank/DDBJ whole genome shotgun (WGS) entry which is preliminary data.</text>
</comment>
<comment type="similarity">
    <text evidence="10 11">Belongs to the TonB-dependent receptor family.</text>
</comment>
<evidence type="ECO:0000313" key="15">
    <source>
        <dbReference type="Proteomes" id="UP000517753"/>
    </source>
</evidence>
<sequence>MTGHLGRARIAALLASSCVLAAAPALAADRHISVPAQPLAAALTAWARQARVQIFFPTESIRGLRSPALEGTMADRVALDRLIAGSGLKVTSDDGRTVVLAREAPQTRTATQDPIITGDQGPGMGGDIVVTGIRASLQSSRETKRRSDAIVDVVTAEDIGQLPDNSATEALARLPGVQIFRNRGEGQAITVRGIAQVVTTVNGSEAYTGASRRTLLNSYPAGLIGSIKVYKALTPDLIEGGIGGAIDVQLRQPFDFKPGLTVAGTLRGSYDDQAKKPFYNGDLLVSGRWQTGIGEIGAMIDASYVRRDYLESYRESLQVQTTTATQSVAPAGLGAGLIYPTGILIKRPKGDYERPVITGELQWRPSANLAFKLRATNITDINHYSDNDLQTNIAAGTVLRNVVLVPGTKIVKSATFTAPVNSGPRSNYTRQLLDTTQIEFGADWTSGIATLATNAVYTLSRQNTDQQLFLLAFNKAPVINAAFQSDTDWGGLSYTYANVDLTNPDTFHVRAYSDERTRQKGKGLQWRTDLTLDTGEGFFRSIKVGVRYADRTATYRDGTSLADLNSLALPLSAFPGGGDPQIIQAGFGGDDAVVPANWVQYRSTLLGDPAALTTLNRYVLSLKGQGALFSDNDRPAYDPLKAFDGKEKSYAAYGEFKYGLPLGGIDIDGVIGARVVNTVLSIDGTQVTSSRAPATGSAYVVTNTAIHGRQNYLDVDPSASLVAHFTPRLQLRLAYTKTFSRPDFSQLNPSLNLTQSLAATGTLTANATTGNPDLKPIRSTNWDASLEYYYGRAGSFSVALFERDIDGFIVNTIAQETLPDALALVNVTRPINAGKGTFRGVEAAASTFFDFAPGVLRNFGASATYTYIHPKQELPATPASLAFTGDATGISRNSVNASLFYDDGPFRAQVAYSVRDEFTLAYTLANRANDLKWYPISRLDASATYRFTPNVQLTIDGTNLLARPQRAYWSTKDVTDRVYFEGRVVSAALRFKF</sequence>
<comment type="subcellular location">
    <subcellularLocation>
        <location evidence="1 10">Cell outer membrane</location>
        <topology evidence="1 10">Multi-pass membrane protein</topology>
    </subcellularLocation>
</comment>
<feature type="chain" id="PRO_5031335715" evidence="12">
    <location>
        <begin position="28"/>
        <end position="993"/>
    </location>
</feature>
<evidence type="ECO:0000256" key="11">
    <source>
        <dbReference type="RuleBase" id="RU003357"/>
    </source>
</evidence>
<keyword evidence="7 11" id="KW-0798">TonB box</keyword>
<dbReference type="InterPro" id="IPR036942">
    <property type="entry name" value="Beta-barrel_TonB_sf"/>
</dbReference>
<dbReference type="GO" id="GO:0006826">
    <property type="term" value="P:iron ion transport"/>
    <property type="evidence" value="ECO:0007669"/>
    <property type="project" value="UniProtKB-KW"/>
</dbReference>
<keyword evidence="2 10" id="KW-0813">Transport</keyword>
<dbReference type="RefSeq" id="WP_179509500.1">
    <property type="nucleotide sequence ID" value="NZ_JACCBY010000004.1"/>
</dbReference>
<dbReference type="PROSITE" id="PS52016">
    <property type="entry name" value="TONB_DEPENDENT_REC_3"/>
    <property type="match status" value="1"/>
</dbReference>
<dbReference type="InterPro" id="IPR011662">
    <property type="entry name" value="Secretin/TonB_short_N"/>
</dbReference>
<reference evidence="14 15" key="2">
    <citation type="submission" date="2020-08" db="EMBL/GenBank/DDBJ databases">
        <title>The Agave Microbiome: Exploring the role of microbial communities in plant adaptations to desert environments.</title>
        <authorList>
            <person name="Partida-Martinez L.P."/>
        </authorList>
    </citation>
    <scope>NUCLEOTIDE SEQUENCE [LARGE SCALE GENOMIC DNA]</scope>
    <source>
        <strain evidence="14 15">AS2.3</strain>
    </source>
</reference>
<evidence type="ECO:0000256" key="9">
    <source>
        <dbReference type="ARBA" id="ARBA00023237"/>
    </source>
</evidence>
<keyword evidence="12" id="KW-0732">Signal</keyword>
<evidence type="ECO:0000256" key="12">
    <source>
        <dbReference type="SAM" id="SignalP"/>
    </source>
</evidence>
<dbReference type="Pfam" id="PF00593">
    <property type="entry name" value="TonB_dep_Rec_b-barrel"/>
    <property type="match status" value="1"/>
</dbReference>
<accession>A0A7Y9FPQ8</accession>
<feature type="domain" description="Secretin/TonB short N-terminal" evidence="13">
    <location>
        <begin position="52"/>
        <end position="103"/>
    </location>
</feature>
<dbReference type="Gene3D" id="3.55.50.30">
    <property type="match status" value="1"/>
</dbReference>
<dbReference type="Gene3D" id="2.170.130.10">
    <property type="entry name" value="TonB-dependent receptor, plug domain"/>
    <property type="match status" value="1"/>
</dbReference>
<evidence type="ECO:0000256" key="5">
    <source>
        <dbReference type="ARBA" id="ARBA00022692"/>
    </source>
</evidence>
<evidence type="ECO:0000256" key="1">
    <source>
        <dbReference type="ARBA" id="ARBA00004571"/>
    </source>
</evidence>
<keyword evidence="15" id="KW-1185">Reference proteome</keyword>
<protein>
    <submittedName>
        <fullName evidence="14">TonB-dependent receptor</fullName>
    </submittedName>
</protein>
<evidence type="ECO:0000256" key="4">
    <source>
        <dbReference type="ARBA" id="ARBA00022496"/>
    </source>
</evidence>
<dbReference type="Pfam" id="PF07715">
    <property type="entry name" value="Plug"/>
    <property type="match status" value="1"/>
</dbReference>
<keyword evidence="4" id="KW-0406">Ion transport</keyword>
<evidence type="ECO:0000256" key="8">
    <source>
        <dbReference type="ARBA" id="ARBA00023136"/>
    </source>
</evidence>
<dbReference type="InterPro" id="IPR037066">
    <property type="entry name" value="Plug_dom_sf"/>
</dbReference>
<keyword evidence="6" id="KW-0408">Iron</keyword>
<keyword evidence="4" id="KW-0410">Iron transport</keyword>
<dbReference type="PANTHER" id="PTHR40980:SF3">
    <property type="entry name" value="TONB-DEPENDENT RECEPTOR-LIKE BETA-BARREL DOMAIN-CONTAINING PROTEIN"/>
    <property type="match status" value="1"/>
</dbReference>
<keyword evidence="9 10" id="KW-0998">Cell outer membrane</keyword>
<dbReference type="Proteomes" id="UP000517753">
    <property type="component" value="Unassembled WGS sequence"/>
</dbReference>
<keyword evidence="14" id="KW-0675">Receptor</keyword>
<dbReference type="PANTHER" id="PTHR40980">
    <property type="entry name" value="PLUG DOMAIN-CONTAINING PROTEIN"/>
    <property type="match status" value="1"/>
</dbReference>
<dbReference type="EMBL" id="JACCBY010000004">
    <property type="protein sequence ID" value="NYD91048.1"/>
    <property type="molecule type" value="Genomic_DNA"/>
</dbReference>
<evidence type="ECO:0000256" key="7">
    <source>
        <dbReference type="ARBA" id="ARBA00023077"/>
    </source>
</evidence>
<evidence type="ECO:0000313" key="14">
    <source>
        <dbReference type="EMBL" id="NYD91048.1"/>
    </source>
</evidence>
<feature type="signal peptide" evidence="12">
    <location>
        <begin position="1"/>
        <end position="27"/>
    </location>
</feature>
<reference evidence="14 15" key="1">
    <citation type="submission" date="2020-07" db="EMBL/GenBank/DDBJ databases">
        <authorList>
            <person name="Partida-Martinez L."/>
            <person name="Huntemann M."/>
            <person name="Clum A."/>
            <person name="Wang J."/>
            <person name="Palaniappan K."/>
            <person name="Ritter S."/>
            <person name="Chen I.-M."/>
            <person name="Stamatis D."/>
            <person name="Reddy T."/>
            <person name="O'Malley R."/>
            <person name="Daum C."/>
            <person name="Shapiro N."/>
            <person name="Ivanova N."/>
            <person name="Kyrpides N."/>
            <person name="Woyke T."/>
        </authorList>
    </citation>
    <scope>NUCLEOTIDE SEQUENCE [LARGE SCALE GENOMIC DNA]</scope>
    <source>
        <strain evidence="14 15">AS2.3</strain>
    </source>
</reference>
<name>A0A7Y9FPQ8_9SPHN</name>
<dbReference type="NCBIfam" id="TIGR01782">
    <property type="entry name" value="TonB-Xanth-Caul"/>
    <property type="match status" value="1"/>
</dbReference>
<dbReference type="InterPro" id="IPR000531">
    <property type="entry name" value="Beta-barrel_TonB"/>
</dbReference>
<dbReference type="Gene3D" id="2.40.170.20">
    <property type="entry name" value="TonB-dependent receptor, beta-barrel domain"/>
    <property type="match status" value="1"/>
</dbReference>
<dbReference type="InterPro" id="IPR039426">
    <property type="entry name" value="TonB-dep_rcpt-like"/>
</dbReference>
<evidence type="ECO:0000256" key="3">
    <source>
        <dbReference type="ARBA" id="ARBA00022452"/>
    </source>
</evidence>
<dbReference type="CDD" id="cd01347">
    <property type="entry name" value="ligand_gated_channel"/>
    <property type="match status" value="1"/>
</dbReference>
<keyword evidence="5 10" id="KW-0812">Transmembrane</keyword>